<evidence type="ECO:0000313" key="2">
    <source>
        <dbReference type="Proteomes" id="UP000319852"/>
    </source>
</evidence>
<gene>
    <name evidence="1" type="ORF">HG15A2_37870</name>
</gene>
<evidence type="ECO:0000313" key="1">
    <source>
        <dbReference type="EMBL" id="QDT00449.1"/>
    </source>
</evidence>
<dbReference type="KEGG" id="amob:HG15A2_37870"/>
<protein>
    <submittedName>
        <fullName evidence="1">Uncharacterized protein</fullName>
    </submittedName>
</protein>
<keyword evidence="2" id="KW-1185">Reference proteome</keyword>
<dbReference type="EMBL" id="CP036263">
    <property type="protein sequence ID" value="QDT00449.1"/>
    <property type="molecule type" value="Genomic_DNA"/>
</dbReference>
<name>A0A517MZY3_9BACT</name>
<organism evidence="1 2">
    <name type="scientific">Adhaeretor mobilis</name>
    <dbReference type="NCBI Taxonomy" id="1930276"/>
    <lineage>
        <taxon>Bacteria</taxon>
        <taxon>Pseudomonadati</taxon>
        <taxon>Planctomycetota</taxon>
        <taxon>Planctomycetia</taxon>
        <taxon>Pirellulales</taxon>
        <taxon>Lacipirellulaceae</taxon>
        <taxon>Adhaeretor</taxon>
    </lineage>
</organism>
<proteinExistence type="predicted"/>
<dbReference type="AlphaFoldDB" id="A0A517MZY3"/>
<accession>A0A517MZY3</accession>
<dbReference type="Proteomes" id="UP000319852">
    <property type="component" value="Chromosome"/>
</dbReference>
<sequence>MSKLCVYYDAGRALTREHIMSRSILERVPPDPMQYIESAEKVIGSVRQPAHIHFWGMPLLAGSSPTP</sequence>
<reference evidence="1 2" key="1">
    <citation type="submission" date="2019-02" db="EMBL/GenBank/DDBJ databases">
        <title>Deep-cultivation of Planctomycetes and their phenomic and genomic characterization uncovers novel biology.</title>
        <authorList>
            <person name="Wiegand S."/>
            <person name="Jogler M."/>
            <person name="Boedeker C."/>
            <person name="Pinto D."/>
            <person name="Vollmers J."/>
            <person name="Rivas-Marin E."/>
            <person name="Kohn T."/>
            <person name="Peeters S.H."/>
            <person name="Heuer A."/>
            <person name="Rast P."/>
            <person name="Oberbeckmann S."/>
            <person name="Bunk B."/>
            <person name="Jeske O."/>
            <person name="Meyerdierks A."/>
            <person name="Storesund J.E."/>
            <person name="Kallscheuer N."/>
            <person name="Luecker S."/>
            <person name="Lage O.M."/>
            <person name="Pohl T."/>
            <person name="Merkel B.J."/>
            <person name="Hornburger P."/>
            <person name="Mueller R.-W."/>
            <person name="Bruemmer F."/>
            <person name="Labrenz M."/>
            <person name="Spormann A.M."/>
            <person name="Op den Camp H."/>
            <person name="Overmann J."/>
            <person name="Amann R."/>
            <person name="Jetten M.S.M."/>
            <person name="Mascher T."/>
            <person name="Medema M.H."/>
            <person name="Devos D.P."/>
            <person name="Kaster A.-K."/>
            <person name="Ovreas L."/>
            <person name="Rohde M."/>
            <person name="Galperin M.Y."/>
            <person name="Jogler C."/>
        </authorList>
    </citation>
    <scope>NUCLEOTIDE SEQUENCE [LARGE SCALE GENOMIC DNA]</scope>
    <source>
        <strain evidence="1 2">HG15A2</strain>
    </source>
</reference>